<dbReference type="Gene3D" id="3.40.50.150">
    <property type="entry name" value="Vaccinia Virus protein VP39"/>
    <property type="match status" value="1"/>
</dbReference>
<dbReference type="SUPFAM" id="SSF53335">
    <property type="entry name" value="S-adenosyl-L-methionine-dependent methyltransferases"/>
    <property type="match status" value="1"/>
</dbReference>
<evidence type="ECO:0000313" key="4">
    <source>
        <dbReference type="Proteomes" id="UP000006054"/>
    </source>
</evidence>
<feature type="domain" description="Methyltransferase" evidence="2">
    <location>
        <begin position="48"/>
        <end position="142"/>
    </location>
</feature>
<name>I4APG7_BERLS</name>
<keyword evidence="4" id="KW-1185">Reference proteome</keyword>
<dbReference type="GO" id="GO:0032259">
    <property type="term" value="P:methylation"/>
    <property type="evidence" value="ECO:0007669"/>
    <property type="project" value="UniProtKB-KW"/>
</dbReference>
<keyword evidence="3" id="KW-0489">Methyltransferase</keyword>
<dbReference type="GO" id="GO:0016126">
    <property type="term" value="P:sterol biosynthetic process"/>
    <property type="evidence" value="ECO:0007669"/>
    <property type="project" value="TreeGrafter"/>
</dbReference>
<dbReference type="PATRIC" id="fig|880071.3.peg.3540"/>
<reference evidence="4" key="1">
    <citation type="submission" date="2012-06" db="EMBL/GenBank/DDBJ databases">
        <title>The complete genome of Flexibacter litoralis DSM 6794.</title>
        <authorList>
            <person name="Lucas S."/>
            <person name="Copeland A."/>
            <person name="Lapidus A."/>
            <person name="Glavina del Rio T."/>
            <person name="Dalin E."/>
            <person name="Tice H."/>
            <person name="Bruce D."/>
            <person name="Goodwin L."/>
            <person name="Pitluck S."/>
            <person name="Peters L."/>
            <person name="Ovchinnikova G."/>
            <person name="Lu M."/>
            <person name="Kyrpides N."/>
            <person name="Mavromatis K."/>
            <person name="Ivanova N."/>
            <person name="Brettin T."/>
            <person name="Detter J.C."/>
            <person name="Han C."/>
            <person name="Larimer F."/>
            <person name="Land M."/>
            <person name="Hauser L."/>
            <person name="Markowitz V."/>
            <person name="Cheng J.-F."/>
            <person name="Hugenholtz P."/>
            <person name="Woyke T."/>
            <person name="Wu D."/>
            <person name="Spring S."/>
            <person name="Lang E."/>
            <person name="Kopitz M."/>
            <person name="Brambilla E."/>
            <person name="Klenk H.-P."/>
            <person name="Eisen J.A."/>
        </authorList>
    </citation>
    <scope>NUCLEOTIDE SEQUENCE [LARGE SCALE GENOMIC DNA]</scope>
    <source>
        <strain evidence="4">ATCC 23117 / DSM 6794 / NBRC 15988 / NCIMB 1366 / Sio-4</strain>
    </source>
</reference>
<dbReference type="InterPro" id="IPR029063">
    <property type="entry name" value="SAM-dependent_MTases_sf"/>
</dbReference>
<dbReference type="RefSeq" id="WP_014799277.1">
    <property type="nucleotide sequence ID" value="NC_018018.1"/>
</dbReference>
<dbReference type="InterPro" id="IPR050447">
    <property type="entry name" value="Erg6_SMT_methyltransf"/>
</dbReference>
<dbReference type="CDD" id="cd02440">
    <property type="entry name" value="AdoMet_MTases"/>
    <property type="match status" value="1"/>
</dbReference>
<dbReference type="HOGENOM" id="CLU_1203133_0_0_10"/>
<dbReference type="GO" id="GO:0003838">
    <property type="term" value="F:sterol 24-C-methyltransferase activity"/>
    <property type="evidence" value="ECO:0007669"/>
    <property type="project" value="TreeGrafter"/>
</dbReference>
<dbReference type="Proteomes" id="UP000006054">
    <property type="component" value="Chromosome"/>
</dbReference>
<dbReference type="KEGG" id="fli:Fleli_3533"/>
<dbReference type="PANTHER" id="PTHR44068:SF1">
    <property type="entry name" value="HYPOTHETICAL LOC100005854"/>
    <property type="match status" value="1"/>
</dbReference>
<dbReference type="Pfam" id="PF13649">
    <property type="entry name" value="Methyltransf_25"/>
    <property type="match status" value="1"/>
</dbReference>
<dbReference type="STRING" id="880071.Fleli_3533"/>
<dbReference type="PANTHER" id="PTHR44068">
    <property type="entry name" value="ZGC:194242"/>
    <property type="match status" value="1"/>
</dbReference>
<dbReference type="OrthoDB" id="9804312at2"/>
<accession>I4APG7</accession>
<proteinExistence type="predicted"/>
<dbReference type="InterPro" id="IPR041698">
    <property type="entry name" value="Methyltransf_25"/>
</dbReference>
<protein>
    <submittedName>
        <fullName evidence="3">Methylase involved in ubiquinone/menaquinone biosynthesis</fullName>
    </submittedName>
</protein>
<keyword evidence="1" id="KW-0808">Transferase</keyword>
<dbReference type="eggNOG" id="COG2226">
    <property type="taxonomic scope" value="Bacteria"/>
</dbReference>
<dbReference type="EMBL" id="CP003345">
    <property type="protein sequence ID" value="AFM05852.1"/>
    <property type="molecule type" value="Genomic_DNA"/>
</dbReference>
<gene>
    <name evidence="3" type="ordered locus">Fleli_3533</name>
</gene>
<sequence>MSASNFNPIWEDSIYGTGNHLNKYPFDNVVTFIFRNFPRNKPRNEIKILEIGSGAGNNLWFAAREGFSVTGIDGSKSAIDFAKKRFEEEGLKGEFLVGDFTNLPLKDDSFDIVIDRGSIVCVGLEAGKKAIQEAHRTLVKGGLFFFNPYSQAHTSFSSGTLQKNGQVTDIEHGMLVGVGAISLYSHRDILDALPCEKWNIKTLKHKEVKEIGIYQTVHAEWEVITQKI</sequence>
<dbReference type="AlphaFoldDB" id="I4APG7"/>
<organism evidence="3 4">
    <name type="scientific">Bernardetia litoralis (strain ATCC 23117 / DSM 6794 / NBRC 15988 / NCIMB 1366 / Fx l1 / Sio-4)</name>
    <name type="common">Flexibacter litoralis</name>
    <dbReference type="NCBI Taxonomy" id="880071"/>
    <lineage>
        <taxon>Bacteria</taxon>
        <taxon>Pseudomonadati</taxon>
        <taxon>Bacteroidota</taxon>
        <taxon>Cytophagia</taxon>
        <taxon>Cytophagales</taxon>
        <taxon>Bernardetiaceae</taxon>
        <taxon>Bernardetia</taxon>
    </lineage>
</organism>
<evidence type="ECO:0000313" key="3">
    <source>
        <dbReference type="EMBL" id="AFM05852.1"/>
    </source>
</evidence>
<keyword evidence="3" id="KW-0830">Ubiquinone</keyword>
<evidence type="ECO:0000256" key="1">
    <source>
        <dbReference type="ARBA" id="ARBA00022679"/>
    </source>
</evidence>
<evidence type="ECO:0000259" key="2">
    <source>
        <dbReference type="Pfam" id="PF13649"/>
    </source>
</evidence>